<dbReference type="HOGENOM" id="CLU_076814_1_0_2"/>
<dbReference type="InterPro" id="IPR012340">
    <property type="entry name" value="NA-bd_OB-fold"/>
</dbReference>
<dbReference type="RefSeq" id="WP_011696174.1">
    <property type="nucleotide sequence ID" value="NC_008553.1"/>
</dbReference>
<name>A0B7V6_METTP</name>
<dbReference type="PANTHER" id="PTHR40734">
    <property type="entry name" value="TRNA-SPECIFIC ADENOSINE DEAMINASE-RELATED"/>
    <property type="match status" value="1"/>
</dbReference>
<dbReference type="GeneID" id="4462871"/>
<organism evidence="1 2">
    <name type="scientific">Methanothrix thermoacetophila (strain DSM 6194 / JCM 14653 / NBRC 101360 / PT)</name>
    <name type="common">Methanosaeta thermophila</name>
    <dbReference type="NCBI Taxonomy" id="349307"/>
    <lineage>
        <taxon>Archaea</taxon>
        <taxon>Methanobacteriati</taxon>
        <taxon>Methanobacteriota</taxon>
        <taxon>Stenosarchaea group</taxon>
        <taxon>Methanomicrobia</taxon>
        <taxon>Methanotrichales</taxon>
        <taxon>Methanotrichaceae</taxon>
        <taxon>Methanothrix</taxon>
    </lineage>
</organism>
<evidence type="ECO:0000313" key="1">
    <source>
        <dbReference type="EMBL" id="ABK14780.1"/>
    </source>
</evidence>
<dbReference type="OrthoDB" id="7902at2157"/>
<dbReference type="AlphaFoldDB" id="A0B7V6"/>
<reference evidence="1 2" key="1">
    <citation type="submission" date="2006-10" db="EMBL/GenBank/DDBJ databases">
        <title>Complete sequence of Methanosaeta thermophila PT.</title>
        <authorList>
            <consortium name="US DOE Joint Genome Institute"/>
            <person name="Copeland A."/>
            <person name="Lucas S."/>
            <person name="Lapidus A."/>
            <person name="Barry K."/>
            <person name="Detter J.C."/>
            <person name="Glavina del Rio T."/>
            <person name="Hammon N."/>
            <person name="Israni S."/>
            <person name="Pitluck S."/>
            <person name="Chain P."/>
            <person name="Malfatti S."/>
            <person name="Shin M."/>
            <person name="Vergez L."/>
            <person name="Schmutz J."/>
            <person name="Larimer F."/>
            <person name="Land M."/>
            <person name="Hauser L."/>
            <person name="Kyrpides N."/>
            <person name="Kim E."/>
            <person name="Smith K.S."/>
            <person name="Ingram-Smith C."/>
            <person name="Richardson P."/>
        </authorList>
    </citation>
    <scope>NUCLEOTIDE SEQUENCE [LARGE SCALE GENOMIC DNA]</scope>
    <source>
        <strain evidence="2">DSM 6194 / JCM 14653 / NBRC 101360 / PT</strain>
    </source>
</reference>
<dbReference type="Pfam" id="PF04919">
    <property type="entry name" value="DUF655"/>
    <property type="match status" value="1"/>
</dbReference>
<dbReference type="InterPro" id="IPR007003">
    <property type="entry name" value="DUF655"/>
</dbReference>
<dbReference type="Gene3D" id="1.10.150.280">
    <property type="entry name" value="AF1531-like domain"/>
    <property type="match status" value="1"/>
</dbReference>
<protein>
    <recommendedName>
        <fullName evidence="3">Nucleotide binding protein</fullName>
    </recommendedName>
</protein>
<evidence type="ECO:0008006" key="3">
    <source>
        <dbReference type="Google" id="ProtNLM"/>
    </source>
</evidence>
<gene>
    <name evidence="1" type="ordered locus">Mthe_0995</name>
</gene>
<dbReference type="Proteomes" id="UP000000674">
    <property type="component" value="Chromosome"/>
</dbReference>
<sequence>MPDSRPPRRETVARILDYLPYGHVSEAITSYQKRPLVQAVGEGNFVLMEMTPKEGVVPTVGQRVNLTARDVIERVNRRITYGDLTNSAKLELGYEIQKIVLDNEDRFIRYFNEAGPITTRMHGLELLPGIGKKLMWAILNERKKGPFRSFKDLSERVKGLHNPEKLIAKRIEEELMDDRIKYRVFTAEPKEPRPAETRRRP</sequence>
<dbReference type="SUPFAM" id="SSF160975">
    <property type="entry name" value="AF1531-like"/>
    <property type="match status" value="1"/>
</dbReference>
<evidence type="ECO:0000313" key="2">
    <source>
        <dbReference type="Proteomes" id="UP000000674"/>
    </source>
</evidence>
<accession>A0B7V6</accession>
<dbReference type="EMBL" id="CP000477">
    <property type="protein sequence ID" value="ABK14780.1"/>
    <property type="molecule type" value="Genomic_DNA"/>
</dbReference>
<dbReference type="STRING" id="349307.Mthe_0995"/>
<dbReference type="Gene3D" id="2.40.50.140">
    <property type="entry name" value="Nucleic acid-binding proteins"/>
    <property type="match status" value="1"/>
</dbReference>
<proteinExistence type="predicted"/>
<keyword evidence="2" id="KW-1185">Reference proteome</keyword>
<dbReference type="PANTHER" id="PTHR40734:SF1">
    <property type="entry name" value="DNA-BINDING PROTEIN"/>
    <property type="match status" value="1"/>
</dbReference>
<dbReference type="KEGG" id="mtp:Mthe_0995"/>